<dbReference type="Proteomes" id="UP000822142">
    <property type="component" value="Unassembled WGS sequence"/>
</dbReference>
<reference evidence="2 3" key="1">
    <citation type="journal article" date="2020" name="Cell Host Microbe">
        <title>Functional and Genomic Variation between Human-Derived Isolates of Lachnospiraceae Reveals Inter- and Intra-Species Diversity.</title>
        <authorList>
            <person name="Sorbara M.T."/>
            <person name="Littmann E.R."/>
            <person name="Fontana E."/>
            <person name="Moody T.U."/>
            <person name="Kohout C.E."/>
            <person name="Gjonbalaj M."/>
            <person name="Eaton V."/>
            <person name="Seok R."/>
            <person name="Leiner I.M."/>
            <person name="Pamer E.G."/>
        </authorList>
    </citation>
    <scope>NUCLEOTIDE SEQUENCE [LARGE SCALE GENOMIC DNA]</scope>
    <source>
        <strain evidence="2 3">MSK.15.26</strain>
    </source>
</reference>
<name>A0ABX2I8X0_BLAHA</name>
<protein>
    <submittedName>
        <fullName evidence="2">DUF3786 domain-containing protein</fullName>
    </submittedName>
</protein>
<organism evidence="2 3">
    <name type="scientific">Blautia hansenii</name>
    <name type="common">Ruminococcus hansenii</name>
    <dbReference type="NCBI Taxonomy" id="1322"/>
    <lineage>
        <taxon>Bacteria</taxon>
        <taxon>Bacillati</taxon>
        <taxon>Bacillota</taxon>
        <taxon>Clostridia</taxon>
        <taxon>Lachnospirales</taxon>
        <taxon>Lachnospiraceae</taxon>
        <taxon>Blautia</taxon>
    </lineage>
</organism>
<evidence type="ECO:0000313" key="3">
    <source>
        <dbReference type="Proteomes" id="UP000822142"/>
    </source>
</evidence>
<dbReference type="RefSeq" id="WP_173749625.1">
    <property type="nucleotide sequence ID" value="NZ_JAAITA010000013.1"/>
</dbReference>
<dbReference type="Pfam" id="PF12654">
    <property type="entry name" value="DUF3786"/>
    <property type="match status" value="1"/>
</dbReference>
<dbReference type="InterPro" id="IPR024264">
    <property type="entry name" value="DUF3786"/>
</dbReference>
<keyword evidence="3" id="KW-1185">Reference proteome</keyword>
<feature type="domain" description="DUF3786" evidence="1">
    <location>
        <begin position="22"/>
        <end position="192"/>
    </location>
</feature>
<evidence type="ECO:0000259" key="1">
    <source>
        <dbReference type="Pfam" id="PF12654"/>
    </source>
</evidence>
<dbReference type="EMBL" id="JAAITA010000013">
    <property type="protein sequence ID" value="NSJ86614.1"/>
    <property type="molecule type" value="Genomic_DNA"/>
</dbReference>
<accession>A0ABX2I8X0</accession>
<comment type="caution">
    <text evidence="2">The sequence shown here is derived from an EMBL/GenBank/DDBJ whole genome shotgun (WGS) entry which is preliminary data.</text>
</comment>
<sequence length="210" mass="24090">MADSNYEKVFRQYQEWFLQDNPRETADFLGLKTDREYLYIPFFGELCTITLKDGNIGKADGSAVPVEDRLTIMQHLHYHKKDARESTKQVPFREIKEAAVFEKAYQKSALLPLVRNFSGKTKELLRAGLSIKGKQERFGDVSFTLQAFPKISLTYIFWDGDEEFPASANILFDDQIANWTHPESVPVLAETGTRKLIEAAGGERGFWVER</sequence>
<gene>
    <name evidence="2" type="ORF">G5A70_10630</name>
</gene>
<proteinExistence type="predicted"/>
<evidence type="ECO:0000313" key="2">
    <source>
        <dbReference type="EMBL" id="NSJ86614.1"/>
    </source>
</evidence>